<reference evidence="1" key="1">
    <citation type="submission" date="2022-07" db="EMBL/GenBank/DDBJ databases">
        <title>Phylogenomic reconstructions and comparative analyses of Kickxellomycotina fungi.</title>
        <authorList>
            <person name="Reynolds N.K."/>
            <person name="Stajich J.E."/>
            <person name="Barry K."/>
            <person name="Grigoriev I.V."/>
            <person name="Crous P."/>
            <person name="Smith M.E."/>
        </authorList>
    </citation>
    <scope>NUCLEOTIDE SEQUENCE</scope>
    <source>
        <strain evidence="1">CBS 190363</strain>
    </source>
</reference>
<dbReference type="EMBL" id="JANBVB010000013">
    <property type="protein sequence ID" value="KAJ2900026.1"/>
    <property type="molecule type" value="Genomic_DNA"/>
</dbReference>
<name>A0ACC1M8W5_9FUNG</name>
<evidence type="ECO:0000313" key="1">
    <source>
        <dbReference type="EMBL" id="KAJ2900026.1"/>
    </source>
</evidence>
<comment type="caution">
    <text evidence="1">The sequence shown here is derived from an EMBL/GenBank/DDBJ whole genome shotgun (WGS) entry which is preliminary data.</text>
</comment>
<proteinExistence type="predicted"/>
<evidence type="ECO:0000313" key="2">
    <source>
        <dbReference type="Proteomes" id="UP001139981"/>
    </source>
</evidence>
<accession>A0ACC1M8W5</accession>
<gene>
    <name evidence="1" type="ORF">IWW38_000734</name>
</gene>
<protein>
    <submittedName>
        <fullName evidence="1">Uncharacterized protein</fullName>
    </submittedName>
</protein>
<keyword evidence="2" id="KW-1185">Reference proteome</keyword>
<organism evidence="1 2">
    <name type="scientific">Coemansia aciculifera</name>
    <dbReference type="NCBI Taxonomy" id="417176"/>
    <lineage>
        <taxon>Eukaryota</taxon>
        <taxon>Fungi</taxon>
        <taxon>Fungi incertae sedis</taxon>
        <taxon>Zoopagomycota</taxon>
        <taxon>Kickxellomycotina</taxon>
        <taxon>Kickxellomycetes</taxon>
        <taxon>Kickxellales</taxon>
        <taxon>Kickxellaceae</taxon>
        <taxon>Coemansia</taxon>
    </lineage>
</organism>
<dbReference type="Proteomes" id="UP001139981">
    <property type="component" value="Unassembled WGS sequence"/>
</dbReference>
<sequence length="114" mass="12151">MVKGISFIIASLVVAVASVHGAPQPVATQTADMAEAAQPGVELYQGLHLPPALRSRRRGMHKRDVPYGGFLTFGNYPAQTSAPAAAQRPCNEKSGESRHKPLLGLIDVDLDLHL</sequence>